<keyword evidence="2" id="KW-1185">Reference proteome</keyword>
<comment type="caution">
    <text evidence="1">The sequence shown here is derived from an EMBL/GenBank/DDBJ whole genome shotgun (WGS) entry which is preliminary data.</text>
</comment>
<dbReference type="EMBL" id="BRPK01000006">
    <property type="protein sequence ID" value="GLB39203.1"/>
    <property type="molecule type" value="Genomic_DNA"/>
</dbReference>
<sequence length="146" mass="16576">MLHDVGVALCVVNGFEAVLQKGTNISIRLMISAQRDNLTTLRASTGEDTLDVWFRPADDQNMQRELMFVHKIDEVCEESCLIVITCTFVHAIDDDQEWPPESESHGSKRPGYQIFDLDGRAGTVYKKWIVRDHLRDLIAQIGHQHG</sequence>
<organism evidence="1 2">
    <name type="scientific">Lyophyllum shimeji</name>
    <name type="common">Hon-shimeji</name>
    <name type="synonym">Tricholoma shimeji</name>
    <dbReference type="NCBI Taxonomy" id="47721"/>
    <lineage>
        <taxon>Eukaryota</taxon>
        <taxon>Fungi</taxon>
        <taxon>Dikarya</taxon>
        <taxon>Basidiomycota</taxon>
        <taxon>Agaricomycotina</taxon>
        <taxon>Agaricomycetes</taxon>
        <taxon>Agaricomycetidae</taxon>
        <taxon>Agaricales</taxon>
        <taxon>Tricholomatineae</taxon>
        <taxon>Lyophyllaceae</taxon>
        <taxon>Lyophyllum</taxon>
    </lineage>
</organism>
<gene>
    <name evidence="1" type="ORF">LshimejAT787_0603650</name>
</gene>
<evidence type="ECO:0000313" key="2">
    <source>
        <dbReference type="Proteomes" id="UP001063166"/>
    </source>
</evidence>
<accession>A0A9P3UN15</accession>
<reference evidence="1" key="1">
    <citation type="submission" date="2022-07" db="EMBL/GenBank/DDBJ databases">
        <title>The genome of Lyophyllum shimeji provides insight into the initial evolution of ectomycorrhizal fungal genome.</title>
        <authorList>
            <person name="Kobayashi Y."/>
            <person name="Shibata T."/>
            <person name="Hirakawa H."/>
            <person name="Shigenobu S."/>
            <person name="Nishiyama T."/>
            <person name="Yamada A."/>
            <person name="Hasebe M."/>
            <person name="Kawaguchi M."/>
        </authorList>
    </citation>
    <scope>NUCLEOTIDE SEQUENCE</scope>
    <source>
        <strain evidence="1">AT787</strain>
    </source>
</reference>
<evidence type="ECO:0000313" key="1">
    <source>
        <dbReference type="EMBL" id="GLB39203.1"/>
    </source>
</evidence>
<proteinExistence type="predicted"/>
<dbReference type="AlphaFoldDB" id="A0A9P3UN15"/>
<name>A0A9P3UN15_LYOSH</name>
<dbReference type="Proteomes" id="UP001063166">
    <property type="component" value="Unassembled WGS sequence"/>
</dbReference>
<protein>
    <submittedName>
        <fullName evidence="1">Uncharacterized protein</fullName>
    </submittedName>
</protein>